<protein>
    <submittedName>
        <fullName evidence="1">Uncharacterized protein</fullName>
    </submittedName>
</protein>
<evidence type="ECO:0000313" key="1">
    <source>
        <dbReference type="EMBL" id="WZN42105.1"/>
    </source>
</evidence>
<name>A0ABZ2YQP4_9BACT</name>
<dbReference type="Proteomes" id="UP001485459">
    <property type="component" value="Chromosome"/>
</dbReference>
<keyword evidence="2" id="KW-1185">Reference proteome</keyword>
<dbReference type="RefSeq" id="WP_341836943.1">
    <property type="nucleotide sequence ID" value="NZ_CP149822.1"/>
</dbReference>
<dbReference type="EMBL" id="CP149822">
    <property type="protein sequence ID" value="WZN42105.1"/>
    <property type="molecule type" value="Genomic_DNA"/>
</dbReference>
<organism evidence="1 2">
    <name type="scientific">Chitinophaga pollutisoli</name>
    <dbReference type="NCBI Taxonomy" id="3133966"/>
    <lineage>
        <taxon>Bacteria</taxon>
        <taxon>Pseudomonadati</taxon>
        <taxon>Bacteroidota</taxon>
        <taxon>Chitinophagia</taxon>
        <taxon>Chitinophagales</taxon>
        <taxon>Chitinophagaceae</taxon>
        <taxon>Chitinophaga</taxon>
    </lineage>
</organism>
<reference evidence="2" key="1">
    <citation type="submission" date="2024-03" db="EMBL/GenBank/DDBJ databases">
        <title>Chitinophaga horti sp. nov., isolated from garden soil.</title>
        <authorList>
            <person name="Lee D.S."/>
            <person name="Han D.M."/>
            <person name="Baek J.H."/>
            <person name="Choi D.G."/>
            <person name="Jeon J.H."/>
            <person name="Jeon C.O."/>
        </authorList>
    </citation>
    <scope>NUCLEOTIDE SEQUENCE [LARGE SCALE GENOMIC DNA]</scope>
    <source>
        <strain evidence="2">GPA1</strain>
    </source>
</reference>
<gene>
    <name evidence="1" type="ORF">WJU16_03525</name>
</gene>
<proteinExistence type="predicted"/>
<sequence>MEALSDLNAFAKILTDKGYDGYFHTQGAYAGKLKESIGEYLNNCRNGAEGVPKPVLLLTGYLQWSGEDKPRIECSMWVKYQNGKFNLQKMEVTKKDRFGQLLKKTELNNLSTIGAPRSKESIAMVSDAAIQKVVTRTGRKL</sequence>
<accession>A0ABZ2YQP4</accession>
<evidence type="ECO:0000313" key="2">
    <source>
        <dbReference type="Proteomes" id="UP001485459"/>
    </source>
</evidence>